<dbReference type="PANTHER" id="PTHR12128">
    <property type="entry name" value="DIHYDRODIPICOLINATE SYNTHASE"/>
    <property type="match status" value="1"/>
</dbReference>
<evidence type="ECO:0000256" key="1">
    <source>
        <dbReference type="ARBA" id="ARBA00007592"/>
    </source>
</evidence>
<dbReference type="Pfam" id="PF00701">
    <property type="entry name" value="DHDPS"/>
    <property type="match status" value="1"/>
</dbReference>
<dbReference type="PIRSF" id="PIRSF001365">
    <property type="entry name" value="DHDPS"/>
    <property type="match status" value="1"/>
</dbReference>
<name>A0ABP5U3R2_9ACTN</name>
<comment type="similarity">
    <text evidence="1 3">Belongs to the DapA family.</text>
</comment>
<dbReference type="EMBL" id="BAAARV010000064">
    <property type="protein sequence ID" value="GAA2366599.1"/>
    <property type="molecule type" value="Genomic_DNA"/>
</dbReference>
<protein>
    <submittedName>
        <fullName evidence="4">4-hydroxy-tetrahydrodipicolinate synthase</fullName>
    </submittedName>
</protein>
<dbReference type="SMART" id="SM01130">
    <property type="entry name" value="DHDPS"/>
    <property type="match status" value="1"/>
</dbReference>
<evidence type="ECO:0000256" key="3">
    <source>
        <dbReference type="PIRNR" id="PIRNR001365"/>
    </source>
</evidence>
<dbReference type="RefSeq" id="WP_344616438.1">
    <property type="nucleotide sequence ID" value="NZ_BAAARV010000064.1"/>
</dbReference>
<comment type="caution">
    <text evidence="4">The sequence shown here is derived from an EMBL/GenBank/DDBJ whole genome shotgun (WGS) entry which is preliminary data.</text>
</comment>
<evidence type="ECO:0000313" key="4">
    <source>
        <dbReference type="EMBL" id="GAA2366599.1"/>
    </source>
</evidence>
<keyword evidence="5" id="KW-1185">Reference proteome</keyword>
<dbReference type="PANTHER" id="PTHR12128:SF66">
    <property type="entry name" value="4-HYDROXY-2-OXOGLUTARATE ALDOLASE, MITOCHONDRIAL"/>
    <property type="match status" value="1"/>
</dbReference>
<keyword evidence="2 3" id="KW-0456">Lyase</keyword>
<dbReference type="Gene3D" id="3.20.20.70">
    <property type="entry name" value="Aldolase class I"/>
    <property type="match status" value="1"/>
</dbReference>
<organism evidence="4 5">
    <name type="scientific">Dactylosporangium salmoneum</name>
    <dbReference type="NCBI Taxonomy" id="53361"/>
    <lineage>
        <taxon>Bacteria</taxon>
        <taxon>Bacillati</taxon>
        <taxon>Actinomycetota</taxon>
        <taxon>Actinomycetes</taxon>
        <taxon>Micromonosporales</taxon>
        <taxon>Micromonosporaceae</taxon>
        <taxon>Dactylosporangium</taxon>
    </lineage>
</organism>
<dbReference type="PRINTS" id="PR00146">
    <property type="entry name" value="DHPICSNTHASE"/>
</dbReference>
<sequence length="308" mass="33210">MTITGVLPVIPTPFDRGRFDAISFRRLLDHTLASVDGYTLLGSTGEAPSMSTRERMDITETALAMVPDDKTVVVGVTHTSLHESVRLAQHAAQHGAAGVLCASPYYFPNTRDGLRGYLAELSASVDIEVVFYDNPTPTATAVTIEQVLEYAAGIPRLNTVKLTDHGLAKVQAWQQAGLTVLGGDDPILFRYLAAGVDGVMVIAPAIFPDTFRETWQLARAGQLAEAFAIFSAEILPFLHVFGIGDEIATSKAVLHEIGVFASDEVRLPLVGVDQRRRELLSEAYRLCRERTATRTASGSASTEPAAAR</sequence>
<dbReference type="CDD" id="cd00408">
    <property type="entry name" value="DHDPS-like"/>
    <property type="match status" value="1"/>
</dbReference>
<dbReference type="SUPFAM" id="SSF51569">
    <property type="entry name" value="Aldolase"/>
    <property type="match status" value="1"/>
</dbReference>
<dbReference type="InterPro" id="IPR013785">
    <property type="entry name" value="Aldolase_TIM"/>
</dbReference>
<gene>
    <name evidence="4" type="primary">dapA_2</name>
    <name evidence="4" type="ORF">GCM10010170_065510</name>
</gene>
<dbReference type="Proteomes" id="UP001501444">
    <property type="component" value="Unassembled WGS sequence"/>
</dbReference>
<evidence type="ECO:0000313" key="5">
    <source>
        <dbReference type="Proteomes" id="UP001501444"/>
    </source>
</evidence>
<proteinExistence type="inferred from homology"/>
<evidence type="ECO:0000256" key="2">
    <source>
        <dbReference type="ARBA" id="ARBA00023239"/>
    </source>
</evidence>
<reference evidence="5" key="1">
    <citation type="journal article" date="2019" name="Int. J. Syst. Evol. Microbiol.">
        <title>The Global Catalogue of Microorganisms (GCM) 10K type strain sequencing project: providing services to taxonomists for standard genome sequencing and annotation.</title>
        <authorList>
            <consortium name="The Broad Institute Genomics Platform"/>
            <consortium name="The Broad Institute Genome Sequencing Center for Infectious Disease"/>
            <person name="Wu L."/>
            <person name="Ma J."/>
        </authorList>
    </citation>
    <scope>NUCLEOTIDE SEQUENCE [LARGE SCALE GENOMIC DNA]</scope>
    <source>
        <strain evidence="5">JCM 3272</strain>
    </source>
</reference>
<accession>A0ABP5U3R2</accession>
<dbReference type="InterPro" id="IPR002220">
    <property type="entry name" value="DapA-like"/>
</dbReference>